<dbReference type="InterPro" id="IPR036388">
    <property type="entry name" value="WH-like_DNA-bd_sf"/>
</dbReference>
<dbReference type="InterPro" id="IPR000792">
    <property type="entry name" value="Tscrpt_reg_LuxR_C"/>
</dbReference>
<dbReference type="Gene3D" id="3.40.50.300">
    <property type="entry name" value="P-loop containing nucleotide triphosphate hydrolases"/>
    <property type="match status" value="1"/>
</dbReference>
<keyword evidence="4" id="KW-0238">DNA-binding</keyword>
<gene>
    <name evidence="4" type="ORF">BJ968_000068</name>
</gene>
<dbReference type="GO" id="GO:0006355">
    <property type="term" value="P:regulation of DNA-templated transcription"/>
    <property type="evidence" value="ECO:0007669"/>
    <property type="project" value="InterPro"/>
</dbReference>
<evidence type="ECO:0000313" key="4">
    <source>
        <dbReference type="EMBL" id="NYD20528.1"/>
    </source>
</evidence>
<proteinExistence type="predicted"/>
<evidence type="ECO:0000313" key="5">
    <source>
        <dbReference type="Proteomes" id="UP000521922"/>
    </source>
</evidence>
<accession>A0A7Y9ASB7</accession>
<dbReference type="CDD" id="cd06170">
    <property type="entry name" value="LuxR_C_like"/>
    <property type="match status" value="1"/>
</dbReference>
<organism evidence="4 5">
    <name type="scientific">Kineococcus aurantiacus</name>
    <dbReference type="NCBI Taxonomy" id="37633"/>
    <lineage>
        <taxon>Bacteria</taxon>
        <taxon>Bacillati</taxon>
        <taxon>Actinomycetota</taxon>
        <taxon>Actinomycetes</taxon>
        <taxon>Kineosporiales</taxon>
        <taxon>Kineosporiaceae</taxon>
        <taxon>Kineococcus</taxon>
    </lineage>
</organism>
<dbReference type="RefSeq" id="WP_179748227.1">
    <property type="nucleotide sequence ID" value="NZ_JACCBB010000001.1"/>
</dbReference>
<dbReference type="InterPro" id="IPR027417">
    <property type="entry name" value="P-loop_NTPase"/>
</dbReference>
<dbReference type="SUPFAM" id="SSF46894">
    <property type="entry name" value="C-terminal effector domain of the bipartite response regulators"/>
    <property type="match status" value="1"/>
</dbReference>
<name>A0A7Y9ASB7_9ACTN</name>
<dbReference type="Proteomes" id="UP000521922">
    <property type="component" value="Unassembled WGS sequence"/>
</dbReference>
<evidence type="ECO:0000256" key="2">
    <source>
        <dbReference type="ARBA" id="ARBA00022840"/>
    </source>
</evidence>
<dbReference type="InterPro" id="IPR041664">
    <property type="entry name" value="AAA_16"/>
</dbReference>
<dbReference type="PRINTS" id="PR00038">
    <property type="entry name" value="HTHLUXR"/>
</dbReference>
<dbReference type="PANTHER" id="PTHR16305:SF35">
    <property type="entry name" value="TRANSCRIPTIONAL ACTIVATOR DOMAIN"/>
    <property type="match status" value="1"/>
</dbReference>
<dbReference type="GO" id="GO:0005737">
    <property type="term" value="C:cytoplasm"/>
    <property type="evidence" value="ECO:0007669"/>
    <property type="project" value="TreeGrafter"/>
</dbReference>
<dbReference type="EMBL" id="JACCBB010000001">
    <property type="protein sequence ID" value="NYD20528.1"/>
    <property type="molecule type" value="Genomic_DNA"/>
</dbReference>
<evidence type="ECO:0000259" key="3">
    <source>
        <dbReference type="PROSITE" id="PS50043"/>
    </source>
</evidence>
<dbReference type="Pfam" id="PF13191">
    <property type="entry name" value="AAA_16"/>
    <property type="match status" value="1"/>
</dbReference>
<dbReference type="PROSITE" id="PS50043">
    <property type="entry name" value="HTH_LUXR_2"/>
    <property type="match status" value="1"/>
</dbReference>
<dbReference type="GO" id="GO:0003677">
    <property type="term" value="F:DNA binding"/>
    <property type="evidence" value="ECO:0007669"/>
    <property type="project" value="UniProtKB-KW"/>
</dbReference>
<dbReference type="SUPFAM" id="SSF52540">
    <property type="entry name" value="P-loop containing nucleoside triphosphate hydrolases"/>
    <property type="match status" value="1"/>
</dbReference>
<dbReference type="Gene3D" id="1.10.10.10">
    <property type="entry name" value="Winged helix-like DNA-binding domain superfamily/Winged helix DNA-binding domain"/>
    <property type="match status" value="1"/>
</dbReference>
<dbReference type="InterPro" id="IPR016032">
    <property type="entry name" value="Sig_transdc_resp-reg_C-effctor"/>
</dbReference>
<dbReference type="SMART" id="SM00421">
    <property type="entry name" value="HTH_LUXR"/>
    <property type="match status" value="1"/>
</dbReference>
<feature type="domain" description="HTH luxR-type" evidence="3">
    <location>
        <begin position="868"/>
        <end position="933"/>
    </location>
</feature>
<dbReference type="GO" id="GO:0005524">
    <property type="term" value="F:ATP binding"/>
    <property type="evidence" value="ECO:0007669"/>
    <property type="project" value="UniProtKB-KW"/>
</dbReference>
<dbReference type="PRINTS" id="PR00364">
    <property type="entry name" value="DISEASERSIST"/>
</dbReference>
<reference evidence="4 5" key="1">
    <citation type="submission" date="2020-07" db="EMBL/GenBank/DDBJ databases">
        <title>Sequencing the genomes of 1000 actinobacteria strains.</title>
        <authorList>
            <person name="Klenk H.-P."/>
        </authorList>
    </citation>
    <scope>NUCLEOTIDE SEQUENCE [LARGE SCALE GENOMIC DNA]</scope>
    <source>
        <strain evidence="4 5">DSM 7487</strain>
    </source>
</reference>
<dbReference type="InterPro" id="IPR011990">
    <property type="entry name" value="TPR-like_helical_dom_sf"/>
</dbReference>
<sequence length="939" mass="98380">MIGRTEELARLRELLDSVATTGAGEVVVVEGEAGIGKTTLVAALTDVAVDAGFQVLRCTGFQRGALGGFAALHELLQPVLERVPSLPPRQRAALLTALGLQAGPAPDRLLICLAVLGLLEEAATTRPSLVVVEDAPWLDDSSAEVVGFVARRLGGAKVLLVATARTSRPEACSLECGSEVLESAATARVLLRPLSAQHSEELLDAVEASAGHAPGAPAPAVLPAGARRRVLQEAGGNPLALRELSAALRSRGADQHVPATAPLPTTGRLEAAFLVEVGDLPAASRTLLLLAAAGEGARLSELLAAGRRLGVHAPDLIPLERADLVGVVRDRLQMRHPLLRSAVYGAASPAERTEAHRALAAATADGDRAAWHRAAATAEPDESVAAELEAAAVRAAGRGARAEAATALHRAAELSLQDDARVRRLVQAAELARQAGDLTQAEQVLAEAAALPMSPRHRFAWAQSRGLTSTSLGREHDSTREQLAYARALAGASGADHPEERVAVLVAAAFGASNHVNSDTRDEGELRRTVHDELAAVDLGRPDAAQQLGLAVLDPLAHAALVRQALPAMLSSAPGDSLLPLAQAAELLQDLTTARRARTLAAEELQRLGSPGDVVHALSGVALLEVIAGQLPEALVHAEQARRTALDLGLPLVAALAGASTAQVHLWTGRTPEAVAVLRRSRALLERAGIERAPAGLAWASGLLALEQRRDAEALTALRGTSRHPVFEQWAIADLTEAAVRCGRPQAVHATLARVGRAADVLGSAHLQALVHRSRALLAEGREAEEHYRAALAAGADAGAPLEQARTRLLHGQWLRRARRVREAREELTTALRAFETAGAGSLTRRATAELRAAGSVPTPLATPERPATPPTATLTVQELQIARLAAQGLTNKEIADRVYLSHRTVGSHLYRVFPKLGVANRHQLRALLEGADPAAPGR</sequence>
<dbReference type="PROSITE" id="PS00622">
    <property type="entry name" value="HTH_LUXR_1"/>
    <property type="match status" value="1"/>
</dbReference>
<keyword evidence="5" id="KW-1185">Reference proteome</keyword>
<keyword evidence="1" id="KW-0547">Nucleotide-binding</keyword>
<dbReference type="Gene3D" id="1.25.40.10">
    <property type="entry name" value="Tetratricopeptide repeat domain"/>
    <property type="match status" value="1"/>
</dbReference>
<protein>
    <submittedName>
        <fullName evidence="4">DNA-binding NarL/FixJ family response regulator</fullName>
    </submittedName>
</protein>
<dbReference type="GO" id="GO:0004016">
    <property type="term" value="F:adenylate cyclase activity"/>
    <property type="evidence" value="ECO:0007669"/>
    <property type="project" value="TreeGrafter"/>
</dbReference>
<keyword evidence="2" id="KW-0067">ATP-binding</keyword>
<comment type="caution">
    <text evidence="4">The sequence shown here is derived from an EMBL/GenBank/DDBJ whole genome shotgun (WGS) entry which is preliminary data.</text>
</comment>
<dbReference type="Pfam" id="PF00196">
    <property type="entry name" value="GerE"/>
    <property type="match status" value="1"/>
</dbReference>
<evidence type="ECO:0000256" key="1">
    <source>
        <dbReference type="ARBA" id="ARBA00022741"/>
    </source>
</evidence>
<dbReference type="AlphaFoldDB" id="A0A7Y9ASB7"/>
<dbReference type="PANTHER" id="PTHR16305">
    <property type="entry name" value="TESTICULAR SOLUBLE ADENYLYL CYCLASE"/>
    <property type="match status" value="1"/>
</dbReference>